<evidence type="ECO:0000256" key="7">
    <source>
        <dbReference type="ARBA" id="ARBA00048819"/>
    </source>
</evidence>
<evidence type="ECO:0000256" key="5">
    <source>
        <dbReference type="ARBA" id="ARBA00022741"/>
    </source>
</evidence>
<evidence type="ECO:0000256" key="8">
    <source>
        <dbReference type="HAMAP-Rule" id="MF_00578"/>
    </source>
</evidence>
<comment type="similarity">
    <text evidence="2 8">Belongs to the glutamate--cysteine ligase type 1 family. Type 1 subfamily.</text>
</comment>
<protein>
    <recommendedName>
        <fullName evidence="8">Glutamate--cysteine ligase</fullName>
        <ecNumber evidence="8">6.3.2.2</ecNumber>
    </recommendedName>
    <alternativeName>
        <fullName evidence="8">Gamma-ECS</fullName>
        <shortName evidence="8">GCS</shortName>
    </alternativeName>
    <alternativeName>
        <fullName evidence="8">Gamma-glutamylcysteine synthetase</fullName>
    </alternativeName>
</protein>
<dbReference type="InterPro" id="IPR007370">
    <property type="entry name" value="Glu_cys_ligase"/>
</dbReference>
<evidence type="ECO:0000256" key="3">
    <source>
        <dbReference type="ARBA" id="ARBA00022598"/>
    </source>
</evidence>
<dbReference type="NCBIfam" id="TIGR01434">
    <property type="entry name" value="glu_cys_ligase"/>
    <property type="match status" value="1"/>
</dbReference>
<keyword evidence="12" id="KW-1185">Reference proteome</keyword>
<feature type="domain" description="Glutamate--cysteine ligase" evidence="10">
    <location>
        <begin position="10"/>
        <end position="384"/>
    </location>
</feature>
<evidence type="ECO:0000256" key="6">
    <source>
        <dbReference type="ARBA" id="ARBA00022840"/>
    </source>
</evidence>
<dbReference type="AlphaFoldDB" id="A0A4R2LBU8"/>
<evidence type="ECO:0000259" key="10">
    <source>
        <dbReference type="Pfam" id="PF04262"/>
    </source>
</evidence>
<dbReference type="Pfam" id="PF04262">
    <property type="entry name" value="Glu_cys_ligase"/>
    <property type="match status" value="1"/>
</dbReference>
<evidence type="ECO:0000256" key="9">
    <source>
        <dbReference type="RuleBase" id="RU004391"/>
    </source>
</evidence>
<dbReference type="GO" id="GO:0006750">
    <property type="term" value="P:glutathione biosynthetic process"/>
    <property type="evidence" value="ECO:0007669"/>
    <property type="project" value="UniProtKB-UniRule"/>
</dbReference>
<organism evidence="11 12">
    <name type="scientific">Plasticicumulans lactativorans</name>
    <dbReference type="NCBI Taxonomy" id="1133106"/>
    <lineage>
        <taxon>Bacteria</taxon>
        <taxon>Pseudomonadati</taxon>
        <taxon>Pseudomonadota</taxon>
        <taxon>Gammaproteobacteria</taxon>
        <taxon>Candidatus Competibacteraceae</taxon>
        <taxon>Plasticicumulans</taxon>
    </lineage>
</organism>
<comment type="pathway">
    <text evidence="1 8 9">Sulfur metabolism; glutathione biosynthesis; glutathione from L-cysteine and L-glutamate: step 1/2.</text>
</comment>
<reference evidence="11 12" key="1">
    <citation type="submission" date="2019-03" db="EMBL/GenBank/DDBJ databases">
        <title>Genomic Encyclopedia of Type Strains, Phase IV (KMG-IV): sequencing the most valuable type-strain genomes for metagenomic binning, comparative biology and taxonomic classification.</title>
        <authorList>
            <person name="Goeker M."/>
        </authorList>
    </citation>
    <scope>NUCLEOTIDE SEQUENCE [LARGE SCALE GENOMIC DNA]</scope>
    <source>
        <strain evidence="11 12">DSM 25287</strain>
    </source>
</reference>
<dbReference type="GO" id="GO:0046872">
    <property type="term" value="F:metal ion binding"/>
    <property type="evidence" value="ECO:0007669"/>
    <property type="project" value="TreeGrafter"/>
</dbReference>
<dbReference type="InterPro" id="IPR006334">
    <property type="entry name" value="Glut_cys_ligase"/>
</dbReference>
<sequence length="526" mass="57721">MHPSSVTRLQRLLAAADPQILQGGLKGLEKETLRVTPRSHIARTPHPPALGAALTHPSITTDYSEALLEFVTAPAPALETCLDELDAIHRYTLRHLPDAEVLWANSMPCVLDGEASIPIGWYGRSNPGFMKHVYRRGLGYRYGKLMQVIAGVHFNFSLPEPLWPLLRELEGSPLAPRDYASAGYFRLIRNLQRVGWLVPYLFGASPAVCSSFLAGKPAPLERYDADTAYRPFATSLRMSGIGYQNRKSKRCGTHVSYSSLDTYVSSLERAVTTPCPEYQAIGIQVAGDWRQLNANILQIENEYYSTMRPKQPPRGNEKPVHALRDRGVAYVELRSLDLDPFEPIGVSAPALRFLEALLLGCALADSPLLDADEDYANNGNLERVALGGRDPALELVRAGRPVALATWAGEILDTLAPLCEALDAGRGDAPYAAALAEMRARVADPARTPSARVLAWMREHATGFVGFVRHCSDAHAATLRARPLADAQEAAYAELARRSLAEQAALEAADTLPFDEYLRRYFADAL</sequence>
<dbReference type="Proteomes" id="UP000295765">
    <property type="component" value="Unassembled WGS sequence"/>
</dbReference>
<gene>
    <name evidence="8" type="primary">gshA</name>
    <name evidence="11" type="ORF">EV699_107179</name>
</gene>
<dbReference type="SUPFAM" id="SSF55931">
    <property type="entry name" value="Glutamine synthetase/guanido kinase"/>
    <property type="match status" value="1"/>
</dbReference>
<dbReference type="EMBL" id="SLWY01000007">
    <property type="protein sequence ID" value="TCO81785.1"/>
    <property type="molecule type" value="Genomic_DNA"/>
</dbReference>
<dbReference type="GO" id="GO:0005829">
    <property type="term" value="C:cytosol"/>
    <property type="evidence" value="ECO:0007669"/>
    <property type="project" value="TreeGrafter"/>
</dbReference>
<dbReference type="EC" id="6.3.2.2" evidence="8"/>
<keyword evidence="6 8" id="KW-0067">ATP-binding</keyword>
<keyword evidence="3 8" id="KW-0436">Ligase</keyword>
<comment type="catalytic activity">
    <reaction evidence="7 8 9">
        <text>L-cysteine + L-glutamate + ATP = gamma-L-glutamyl-L-cysteine + ADP + phosphate + H(+)</text>
        <dbReference type="Rhea" id="RHEA:13285"/>
        <dbReference type="ChEBI" id="CHEBI:15378"/>
        <dbReference type="ChEBI" id="CHEBI:29985"/>
        <dbReference type="ChEBI" id="CHEBI:30616"/>
        <dbReference type="ChEBI" id="CHEBI:35235"/>
        <dbReference type="ChEBI" id="CHEBI:43474"/>
        <dbReference type="ChEBI" id="CHEBI:58173"/>
        <dbReference type="ChEBI" id="CHEBI:456216"/>
        <dbReference type="EC" id="6.3.2.2"/>
    </reaction>
</comment>
<accession>A0A4R2LBU8</accession>
<evidence type="ECO:0000256" key="2">
    <source>
        <dbReference type="ARBA" id="ARBA00008772"/>
    </source>
</evidence>
<evidence type="ECO:0000313" key="12">
    <source>
        <dbReference type="Proteomes" id="UP000295765"/>
    </source>
</evidence>
<dbReference type="PANTHER" id="PTHR38761">
    <property type="entry name" value="GLUTAMATE--CYSTEINE LIGASE"/>
    <property type="match status" value="1"/>
</dbReference>
<dbReference type="PANTHER" id="PTHR38761:SF1">
    <property type="entry name" value="GLUTAMATE--CYSTEINE LIGASE"/>
    <property type="match status" value="1"/>
</dbReference>
<comment type="caution">
    <text evidence="11">The sequence shown here is derived from an EMBL/GenBank/DDBJ whole genome shotgun (WGS) entry which is preliminary data.</text>
</comment>
<proteinExistence type="inferred from homology"/>
<dbReference type="RefSeq" id="WP_132541053.1">
    <property type="nucleotide sequence ID" value="NZ_SLWY01000007.1"/>
</dbReference>
<evidence type="ECO:0000256" key="1">
    <source>
        <dbReference type="ARBA" id="ARBA00005006"/>
    </source>
</evidence>
<evidence type="ECO:0000313" key="11">
    <source>
        <dbReference type="EMBL" id="TCO81785.1"/>
    </source>
</evidence>
<dbReference type="InterPro" id="IPR014746">
    <property type="entry name" value="Gln_synth/guanido_kin_cat_dom"/>
</dbReference>
<dbReference type="OrthoDB" id="9803907at2"/>
<dbReference type="Gene3D" id="3.30.590.20">
    <property type="match status" value="1"/>
</dbReference>
<dbReference type="GO" id="GO:0005524">
    <property type="term" value="F:ATP binding"/>
    <property type="evidence" value="ECO:0007669"/>
    <property type="project" value="UniProtKB-KW"/>
</dbReference>
<dbReference type="HAMAP" id="MF_00578">
    <property type="entry name" value="Glu_cys_ligase"/>
    <property type="match status" value="1"/>
</dbReference>
<name>A0A4R2LBU8_9GAMM</name>
<keyword evidence="5 8" id="KW-0547">Nucleotide-binding</keyword>
<dbReference type="GO" id="GO:0004357">
    <property type="term" value="F:glutamate-cysteine ligase activity"/>
    <property type="evidence" value="ECO:0007669"/>
    <property type="project" value="UniProtKB-UniRule"/>
</dbReference>
<keyword evidence="4 8" id="KW-0317">Glutathione biosynthesis</keyword>
<evidence type="ECO:0000256" key="4">
    <source>
        <dbReference type="ARBA" id="ARBA00022684"/>
    </source>
</evidence>
<dbReference type="UniPathway" id="UPA00142">
    <property type="reaction ID" value="UER00209"/>
</dbReference>